<dbReference type="PRINTS" id="PR00455">
    <property type="entry name" value="HTHTETR"/>
</dbReference>
<dbReference type="Proteomes" id="UP000460549">
    <property type="component" value="Unassembled WGS sequence"/>
</dbReference>
<dbReference type="GO" id="GO:0000976">
    <property type="term" value="F:transcription cis-regulatory region binding"/>
    <property type="evidence" value="ECO:0007669"/>
    <property type="project" value="TreeGrafter"/>
</dbReference>
<proteinExistence type="predicted"/>
<dbReference type="PROSITE" id="PS50977">
    <property type="entry name" value="HTH_TETR_2"/>
    <property type="match status" value="1"/>
</dbReference>
<dbReference type="EMBL" id="VUNN01000013">
    <property type="protein sequence ID" value="MSU06550.1"/>
    <property type="molecule type" value="Genomic_DNA"/>
</dbReference>
<reference evidence="6 7" key="1">
    <citation type="submission" date="2019-08" db="EMBL/GenBank/DDBJ databases">
        <title>In-depth cultivation of the pig gut microbiome towards novel bacterial diversity and tailored functional studies.</title>
        <authorList>
            <person name="Wylensek D."/>
            <person name="Hitch T.C.A."/>
            <person name="Clavel T."/>
        </authorList>
    </citation>
    <scope>NUCLEOTIDE SEQUENCE [LARGE SCALE GENOMIC DNA]</scope>
    <source>
        <strain evidence="6 7">NM-380-WT-3C1</strain>
    </source>
</reference>
<keyword evidence="3" id="KW-0804">Transcription</keyword>
<organism evidence="6 7">
    <name type="scientific">Bullifex porci</name>
    <dbReference type="NCBI Taxonomy" id="2606638"/>
    <lineage>
        <taxon>Bacteria</taxon>
        <taxon>Pseudomonadati</taxon>
        <taxon>Spirochaetota</taxon>
        <taxon>Spirochaetia</taxon>
        <taxon>Spirochaetales</taxon>
        <taxon>Spirochaetaceae</taxon>
        <taxon>Bullifex</taxon>
    </lineage>
</organism>
<evidence type="ECO:0000256" key="4">
    <source>
        <dbReference type="PROSITE-ProRule" id="PRU00335"/>
    </source>
</evidence>
<evidence type="ECO:0000313" key="6">
    <source>
        <dbReference type="EMBL" id="MSU06550.1"/>
    </source>
</evidence>
<dbReference type="PANTHER" id="PTHR30055:SF234">
    <property type="entry name" value="HTH-TYPE TRANSCRIPTIONAL REGULATOR BETI"/>
    <property type="match status" value="1"/>
</dbReference>
<keyword evidence="7" id="KW-1185">Reference proteome</keyword>
<dbReference type="InterPro" id="IPR050109">
    <property type="entry name" value="HTH-type_TetR-like_transc_reg"/>
</dbReference>
<feature type="DNA-binding region" description="H-T-H motif" evidence="4">
    <location>
        <begin position="24"/>
        <end position="43"/>
    </location>
</feature>
<name>A0A7X2PDW5_9SPIO</name>
<gene>
    <name evidence="6" type="ORF">FYJ80_07120</name>
</gene>
<keyword evidence="2 4" id="KW-0238">DNA-binding</keyword>
<feature type="domain" description="HTH tetR-type" evidence="5">
    <location>
        <begin position="1"/>
        <end position="61"/>
    </location>
</feature>
<dbReference type="GO" id="GO:0003700">
    <property type="term" value="F:DNA-binding transcription factor activity"/>
    <property type="evidence" value="ECO:0007669"/>
    <property type="project" value="TreeGrafter"/>
</dbReference>
<sequence>MNTKDLILAEALKLFSAKGYDSVTVAMIAENCSIKAPSLYKHYKSKREIFDAVYEKALNKYDSFITSIKINEDEITSLNSDILFSKLKAVIRFFTHDEEIVMLRKLMKLSNDSNIRAAYSEKFFDFVINYHKRLFDELIKEQLMIAEDSLSLAMLYDSPLLVIIDELDRHPEREEELLERLKAHSQLFFKLVTIKR</sequence>
<comment type="caution">
    <text evidence="6">The sequence shown here is derived from an EMBL/GenBank/DDBJ whole genome shotgun (WGS) entry which is preliminary data.</text>
</comment>
<evidence type="ECO:0000256" key="3">
    <source>
        <dbReference type="ARBA" id="ARBA00023163"/>
    </source>
</evidence>
<protein>
    <submittedName>
        <fullName evidence="6">TetR/AcrR family transcriptional regulator</fullName>
    </submittedName>
</protein>
<dbReference type="Pfam" id="PF00440">
    <property type="entry name" value="TetR_N"/>
    <property type="match status" value="1"/>
</dbReference>
<dbReference type="PANTHER" id="PTHR30055">
    <property type="entry name" value="HTH-TYPE TRANSCRIPTIONAL REGULATOR RUTR"/>
    <property type="match status" value="1"/>
</dbReference>
<evidence type="ECO:0000256" key="1">
    <source>
        <dbReference type="ARBA" id="ARBA00023015"/>
    </source>
</evidence>
<dbReference type="Gene3D" id="1.10.357.10">
    <property type="entry name" value="Tetracycline Repressor, domain 2"/>
    <property type="match status" value="1"/>
</dbReference>
<dbReference type="InterPro" id="IPR001647">
    <property type="entry name" value="HTH_TetR"/>
</dbReference>
<dbReference type="RefSeq" id="WP_154425522.1">
    <property type="nucleotide sequence ID" value="NZ_VUNN01000013.1"/>
</dbReference>
<evidence type="ECO:0000259" key="5">
    <source>
        <dbReference type="PROSITE" id="PS50977"/>
    </source>
</evidence>
<evidence type="ECO:0000313" key="7">
    <source>
        <dbReference type="Proteomes" id="UP000460549"/>
    </source>
</evidence>
<keyword evidence="1" id="KW-0805">Transcription regulation</keyword>
<evidence type="ECO:0000256" key="2">
    <source>
        <dbReference type="ARBA" id="ARBA00023125"/>
    </source>
</evidence>
<accession>A0A7X2PDW5</accession>
<dbReference type="InterPro" id="IPR009057">
    <property type="entry name" value="Homeodomain-like_sf"/>
</dbReference>
<dbReference type="AlphaFoldDB" id="A0A7X2PDW5"/>
<dbReference type="SUPFAM" id="SSF46689">
    <property type="entry name" value="Homeodomain-like"/>
    <property type="match status" value="1"/>
</dbReference>